<dbReference type="GO" id="GO:0000786">
    <property type="term" value="C:nucleosome"/>
    <property type="evidence" value="ECO:0007669"/>
    <property type="project" value="InterPro"/>
</dbReference>
<sequence length="273" mass="28812">MPRSFGRAASESRHPAQEEEAQPAKTATKGATKPAAAHPPWREIINEIHHRASPSSLSQPTHLTVVQEATTGAENARTGLSRSALRKYAEEQYKLNTNAHISKLNRAIAHSVDKGDFVQPKVGRGMCTPLFHCARMTPVSQNSKPVSKTSKPVAKSATGVKKPKKPIVKKPTAAAAKPTTKKSTATKPATKKSAVKTVKKLLGGKTSKTPAKKSSSTALKAKKLLKFARCLAVVGKKAAPAAKAKVAATTPLLASAHHRTGNPSSSTKGSHNN</sequence>
<dbReference type="SMART" id="SM00526">
    <property type="entry name" value="H15"/>
    <property type="match status" value="1"/>
</dbReference>
<name>A0AAV9Z4N1_9AGAR</name>
<feature type="region of interest" description="Disordered" evidence="2">
    <location>
        <begin position="240"/>
        <end position="273"/>
    </location>
</feature>
<protein>
    <recommendedName>
        <fullName evidence="1">Histone H1</fullName>
    </recommendedName>
</protein>
<dbReference type="Proteomes" id="UP001362999">
    <property type="component" value="Unassembled WGS sequence"/>
</dbReference>
<feature type="compositionally biased region" description="Low complexity" evidence="2">
    <location>
        <begin position="205"/>
        <end position="218"/>
    </location>
</feature>
<dbReference type="GO" id="GO:0006334">
    <property type="term" value="P:nucleosome assembly"/>
    <property type="evidence" value="ECO:0007669"/>
    <property type="project" value="InterPro"/>
</dbReference>
<dbReference type="PROSITE" id="PS51504">
    <property type="entry name" value="H15"/>
    <property type="match status" value="1"/>
</dbReference>
<feature type="domain" description="H15" evidence="3">
    <location>
        <begin position="37"/>
        <end position="138"/>
    </location>
</feature>
<dbReference type="GO" id="GO:0003677">
    <property type="term" value="F:DNA binding"/>
    <property type="evidence" value="ECO:0007669"/>
    <property type="project" value="InterPro"/>
</dbReference>
<organism evidence="4 5">
    <name type="scientific">Favolaschia claudopus</name>
    <dbReference type="NCBI Taxonomy" id="2862362"/>
    <lineage>
        <taxon>Eukaryota</taxon>
        <taxon>Fungi</taxon>
        <taxon>Dikarya</taxon>
        <taxon>Basidiomycota</taxon>
        <taxon>Agaricomycotina</taxon>
        <taxon>Agaricomycetes</taxon>
        <taxon>Agaricomycetidae</taxon>
        <taxon>Agaricales</taxon>
        <taxon>Marasmiineae</taxon>
        <taxon>Mycenaceae</taxon>
        <taxon>Favolaschia</taxon>
    </lineage>
</organism>
<feature type="region of interest" description="Disordered" evidence="2">
    <location>
        <begin position="1"/>
        <end position="43"/>
    </location>
</feature>
<reference evidence="4 5" key="1">
    <citation type="journal article" date="2024" name="J Genomics">
        <title>Draft genome sequencing and assembly of Favolaschia claudopus CIRM-BRFM 2984 isolated from oak limbs.</title>
        <authorList>
            <person name="Navarro D."/>
            <person name="Drula E."/>
            <person name="Chaduli D."/>
            <person name="Cazenave R."/>
            <person name="Ahrendt S."/>
            <person name="Wang J."/>
            <person name="Lipzen A."/>
            <person name="Daum C."/>
            <person name="Barry K."/>
            <person name="Grigoriev I.V."/>
            <person name="Favel A."/>
            <person name="Rosso M.N."/>
            <person name="Martin F."/>
        </authorList>
    </citation>
    <scope>NUCLEOTIDE SEQUENCE [LARGE SCALE GENOMIC DNA]</scope>
    <source>
        <strain evidence="4 5">CIRM-BRFM 2984</strain>
    </source>
</reference>
<feature type="compositionally biased region" description="Polar residues" evidence="2">
    <location>
        <begin position="261"/>
        <end position="273"/>
    </location>
</feature>
<dbReference type="Pfam" id="PF00538">
    <property type="entry name" value="Linker_histone"/>
    <property type="match status" value="1"/>
</dbReference>
<dbReference type="SUPFAM" id="SSF46785">
    <property type="entry name" value="Winged helix' DNA-binding domain"/>
    <property type="match status" value="1"/>
</dbReference>
<feature type="compositionally biased region" description="Low complexity" evidence="2">
    <location>
        <begin position="169"/>
        <end position="188"/>
    </location>
</feature>
<dbReference type="InterPro" id="IPR036390">
    <property type="entry name" value="WH_DNA-bd_sf"/>
</dbReference>
<feature type="compositionally biased region" description="Low complexity" evidence="2">
    <location>
        <begin position="240"/>
        <end position="254"/>
    </location>
</feature>
<evidence type="ECO:0000259" key="3">
    <source>
        <dbReference type="PROSITE" id="PS51504"/>
    </source>
</evidence>
<dbReference type="EMBL" id="JAWWNJ010000213">
    <property type="protein sequence ID" value="KAK6971378.1"/>
    <property type="molecule type" value="Genomic_DNA"/>
</dbReference>
<feature type="compositionally biased region" description="Low complexity" evidence="2">
    <location>
        <begin position="23"/>
        <end position="39"/>
    </location>
</feature>
<evidence type="ECO:0000256" key="2">
    <source>
        <dbReference type="SAM" id="MobiDB-lite"/>
    </source>
</evidence>
<feature type="region of interest" description="Disordered" evidence="2">
    <location>
        <begin position="140"/>
        <end position="218"/>
    </location>
</feature>
<evidence type="ECO:0000313" key="4">
    <source>
        <dbReference type="EMBL" id="KAK6971378.1"/>
    </source>
</evidence>
<feature type="compositionally biased region" description="Basic residues" evidence="2">
    <location>
        <begin position="189"/>
        <end position="199"/>
    </location>
</feature>
<evidence type="ECO:0000313" key="5">
    <source>
        <dbReference type="Proteomes" id="UP001362999"/>
    </source>
</evidence>
<dbReference type="InterPro" id="IPR036388">
    <property type="entry name" value="WH-like_DNA-bd_sf"/>
</dbReference>
<proteinExistence type="predicted"/>
<gene>
    <name evidence="4" type="ORF">R3P38DRAFT_3413267</name>
</gene>
<dbReference type="Gene3D" id="1.10.10.10">
    <property type="entry name" value="Winged helix-like DNA-binding domain superfamily/Winged helix DNA-binding domain"/>
    <property type="match status" value="1"/>
</dbReference>
<dbReference type="InterPro" id="IPR005818">
    <property type="entry name" value="Histone_H1/H5_H15"/>
</dbReference>
<comment type="caution">
    <text evidence="4">The sequence shown here is derived from an EMBL/GenBank/DDBJ whole genome shotgun (WGS) entry which is preliminary data.</text>
</comment>
<evidence type="ECO:0000256" key="1">
    <source>
        <dbReference type="ARBA" id="ARBA00020833"/>
    </source>
</evidence>
<accession>A0AAV9Z4N1</accession>
<feature type="compositionally biased region" description="Polar residues" evidence="2">
    <location>
        <begin position="140"/>
        <end position="150"/>
    </location>
</feature>
<dbReference type="AlphaFoldDB" id="A0AAV9Z4N1"/>
<keyword evidence="5" id="KW-1185">Reference proteome</keyword>